<evidence type="ECO:0000313" key="2">
    <source>
        <dbReference type="EMBL" id="VDL69106.1"/>
    </source>
</evidence>
<sequence>MPVLVREEKEFGASGTPRSSVDSLSDADHIVTNDFVSEGYINSRRSSGGEDSQVTLSQNSSGDSHSNRRVKAK</sequence>
<name>A0A0N4XSL4_NIPBR</name>
<evidence type="ECO:0000313" key="3">
    <source>
        <dbReference type="Proteomes" id="UP000271162"/>
    </source>
</evidence>
<dbReference type="WBParaSite" id="NBR_0000551601-mRNA-1">
    <property type="protein sequence ID" value="NBR_0000551601-mRNA-1"/>
    <property type="gene ID" value="NBR_0000551601"/>
</dbReference>
<dbReference type="AlphaFoldDB" id="A0A0N4XSL4"/>
<organism evidence="4">
    <name type="scientific">Nippostrongylus brasiliensis</name>
    <name type="common">Rat hookworm</name>
    <dbReference type="NCBI Taxonomy" id="27835"/>
    <lineage>
        <taxon>Eukaryota</taxon>
        <taxon>Metazoa</taxon>
        <taxon>Ecdysozoa</taxon>
        <taxon>Nematoda</taxon>
        <taxon>Chromadorea</taxon>
        <taxon>Rhabditida</taxon>
        <taxon>Rhabditina</taxon>
        <taxon>Rhabditomorpha</taxon>
        <taxon>Strongyloidea</taxon>
        <taxon>Heligmosomidae</taxon>
        <taxon>Nippostrongylus</taxon>
    </lineage>
</organism>
<feature type="compositionally biased region" description="Basic and acidic residues" evidence="1">
    <location>
        <begin position="1"/>
        <end position="11"/>
    </location>
</feature>
<dbReference type="Proteomes" id="UP000271162">
    <property type="component" value="Unassembled WGS sequence"/>
</dbReference>
<dbReference type="STRING" id="27835.A0A0N4XSL4"/>
<keyword evidence="3" id="KW-1185">Reference proteome</keyword>
<feature type="compositionally biased region" description="Polar residues" evidence="1">
    <location>
        <begin position="43"/>
        <end position="64"/>
    </location>
</feature>
<evidence type="ECO:0000313" key="4">
    <source>
        <dbReference type="WBParaSite" id="NBR_0000551601-mRNA-1"/>
    </source>
</evidence>
<evidence type="ECO:0000256" key="1">
    <source>
        <dbReference type="SAM" id="MobiDB-lite"/>
    </source>
</evidence>
<gene>
    <name evidence="2" type="ORF">NBR_LOCUS5517</name>
</gene>
<protein>
    <submittedName>
        <fullName evidence="2 4">Uncharacterized protein</fullName>
    </submittedName>
</protein>
<feature type="region of interest" description="Disordered" evidence="1">
    <location>
        <begin position="41"/>
        <end position="73"/>
    </location>
</feature>
<reference evidence="4" key="1">
    <citation type="submission" date="2017-02" db="UniProtKB">
        <authorList>
            <consortium name="WormBaseParasite"/>
        </authorList>
    </citation>
    <scope>IDENTIFICATION</scope>
</reference>
<feature type="region of interest" description="Disordered" evidence="1">
    <location>
        <begin position="1"/>
        <end position="27"/>
    </location>
</feature>
<proteinExistence type="predicted"/>
<accession>A0A0N4XSL4</accession>
<dbReference type="EMBL" id="UYSL01013649">
    <property type="protein sequence ID" value="VDL69106.1"/>
    <property type="molecule type" value="Genomic_DNA"/>
</dbReference>
<reference evidence="2 3" key="2">
    <citation type="submission" date="2018-11" db="EMBL/GenBank/DDBJ databases">
        <authorList>
            <consortium name="Pathogen Informatics"/>
        </authorList>
    </citation>
    <scope>NUCLEOTIDE SEQUENCE [LARGE SCALE GENOMIC DNA]</scope>
</reference>